<dbReference type="AlphaFoldDB" id="A0A0J6WQL5"/>
<evidence type="ECO:0000313" key="2">
    <source>
        <dbReference type="Proteomes" id="UP000036503"/>
    </source>
</evidence>
<dbReference type="InParanoid" id="A0A0J6WQL5"/>
<reference evidence="1 2" key="1">
    <citation type="submission" date="2015-06" db="EMBL/GenBank/DDBJ databases">
        <title>Draft genome sequence of beer spoilage bacterium Megasphaera cerevisiae type strain 20462.</title>
        <authorList>
            <person name="Kutumbaka K."/>
            <person name="Pasmowitz J."/>
            <person name="Mategko J."/>
            <person name="Reyes D."/>
            <person name="Friedrich A."/>
            <person name="Han S."/>
            <person name="Martens-Habbena W."/>
            <person name="Neal-McKinney J."/>
            <person name="Janagama H.K."/>
            <person name="Nadala C."/>
            <person name="Samadpour M."/>
        </authorList>
    </citation>
    <scope>NUCLEOTIDE SEQUENCE [LARGE SCALE GENOMIC DNA]</scope>
    <source>
        <strain evidence="1 2">DSM 20462</strain>
    </source>
</reference>
<name>A0A0J6WQL5_9FIRM</name>
<comment type="caution">
    <text evidence="1">The sequence shown here is derived from an EMBL/GenBank/DDBJ whole genome shotgun (WGS) entry which is preliminary data.</text>
</comment>
<dbReference type="Proteomes" id="UP000036503">
    <property type="component" value="Unassembled WGS sequence"/>
</dbReference>
<proteinExistence type="predicted"/>
<keyword evidence="2" id="KW-1185">Reference proteome</keyword>
<dbReference type="EMBL" id="LEKT01000049">
    <property type="protein sequence ID" value="KMO85720.1"/>
    <property type="molecule type" value="Genomic_DNA"/>
</dbReference>
<organism evidence="1 2">
    <name type="scientific">Megasphaera cerevisiae DSM 20462</name>
    <dbReference type="NCBI Taxonomy" id="1122219"/>
    <lineage>
        <taxon>Bacteria</taxon>
        <taxon>Bacillati</taxon>
        <taxon>Bacillota</taxon>
        <taxon>Negativicutes</taxon>
        <taxon>Veillonellales</taxon>
        <taxon>Veillonellaceae</taxon>
        <taxon>Megasphaera</taxon>
    </lineage>
</organism>
<dbReference type="PATRIC" id="fig|1122219.3.peg.2393"/>
<protein>
    <submittedName>
        <fullName evidence="1">Uncharacterized protein</fullName>
    </submittedName>
</protein>
<evidence type="ECO:0000313" key="1">
    <source>
        <dbReference type="EMBL" id="KMO85720.1"/>
    </source>
</evidence>
<accession>A0A0J6WQL5</accession>
<dbReference type="STRING" id="39029.BSR42_10655"/>
<gene>
    <name evidence="1" type="ORF">AB840_12085</name>
</gene>
<sequence length="158" mass="16856">MVFLTIIWFAWEGAPSGRQEIIRETENHGGSSSPVFSVPEQDEKGEKMAGTLVCSTANTRRKRPLPDLFASSLPKQGAEKNIVPEPLPVIPAAGNTVSALPSAGGVMSSGTNRLVLLKNEKQARACGLGDEFDGWHIVYIGDGVVGLEKNGQVTELKV</sequence>